<dbReference type="GO" id="GO:0016757">
    <property type="term" value="F:glycosyltransferase activity"/>
    <property type="evidence" value="ECO:0007669"/>
    <property type="project" value="UniProtKB-KW"/>
</dbReference>
<dbReference type="PANTHER" id="PTHR43646">
    <property type="entry name" value="GLYCOSYLTRANSFERASE"/>
    <property type="match status" value="1"/>
</dbReference>
<evidence type="ECO:0000256" key="3">
    <source>
        <dbReference type="ARBA" id="ARBA00022676"/>
    </source>
</evidence>
<evidence type="ECO:0000259" key="10">
    <source>
        <dbReference type="Pfam" id="PF00535"/>
    </source>
</evidence>
<dbReference type="Pfam" id="PF00535">
    <property type="entry name" value="Glycos_transf_2"/>
    <property type="match status" value="1"/>
</dbReference>
<reference evidence="11 12" key="1">
    <citation type="journal article" date="2019" name="ISME J.">
        <title>Genome analyses of uncultured TG2/ZB3 bacteria in 'Margulisbacteria' specifically attached to ectosymbiotic spirochetes of protists in the termite gut.</title>
        <authorList>
            <person name="Utami Y.D."/>
            <person name="Kuwahara H."/>
            <person name="Igai K."/>
            <person name="Murakami T."/>
            <person name="Sugaya K."/>
            <person name="Morikawa T."/>
            <person name="Nagura Y."/>
            <person name="Yuki M."/>
            <person name="Deevong P."/>
            <person name="Inoue T."/>
            <person name="Kihara K."/>
            <person name="Lo N."/>
            <person name="Yamada A."/>
            <person name="Ohkuma M."/>
            <person name="Hongoh Y."/>
        </authorList>
    </citation>
    <scope>NUCLEOTIDE SEQUENCE [LARGE SCALE GENOMIC DNA]</scope>
    <source>
        <strain evidence="11">NkOx7-01</strain>
    </source>
</reference>
<keyword evidence="2" id="KW-1003">Cell membrane</keyword>
<dbReference type="AlphaFoldDB" id="A0A388TCP1"/>
<keyword evidence="4 11" id="KW-0808">Transferase</keyword>
<evidence type="ECO:0000256" key="2">
    <source>
        <dbReference type="ARBA" id="ARBA00022475"/>
    </source>
</evidence>
<evidence type="ECO:0000313" key="12">
    <source>
        <dbReference type="Proteomes" id="UP000269352"/>
    </source>
</evidence>
<comment type="similarity">
    <text evidence="8">Belongs to the glycosyltransferase 2 family. CrtQ subfamily.</text>
</comment>
<dbReference type="Proteomes" id="UP000269352">
    <property type="component" value="Unassembled WGS sequence"/>
</dbReference>
<evidence type="ECO:0000256" key="5">
    <source>
        <dbReference type="ARBA" id="ARBA00023136"/>
    </source>
</evidence>
<name>A0A388TCP1_TERA1</name>
<keyword evidence="12" id="KW-1185">Reference proteome</keyword>
<sequence>MFKVSVVVPTMNEEKYLQPCIDALQAQSYKDFEVVAIDASSDGTPQLCQDAGWKVVKQVSKGIALARAEGFAATSGEIIACTDADTAPSREWAERIAKVFENDKVVCAYGPVYLRDGGPVLRGLAAFFYNTIFLNFCRILRRDNVSGQNFAIRKSAYDAVGGFRAGLVTAEDVDLGLRVRKLGKVVYDKKMSVATSARRILAEGVWHFLGHNILNYLRITLTGKASQNFKPIR</sequence>
<evidence type="ECO:0000256" key="7">
    <source>
        <dbReference type="ARBA" id="ARBA00037904"/>
    </source>
</evidence>
<keyword evidence="3" id="KW-0328">Glycosyltransferase</keyword>
<organism evidence="11 12">
    <name type="scientific">Termititenax aidoneus</name>
    <dbReference type="NCBI Taxonomy" id="2218524"/>
    <lineage>
        <taxon>Bacteria</taxon>
        <taxon>Bacillati</taxon>
        <taxon>Candidatus Margulisiibacteriota</taxon>
        <taxon>Candidatus Termititenacia</taxon>
        <taxon>Candidatus Termititenacales</taxon>
        <taxon>Candidatus Termititenacaceae</taxon>
        <taxon>Candidatus Termititenax</taxon>
    </lineage>
</organism>
<dbReference type="EMBL" id="BGZN01000033">
    <property type="protein sequence ID" value="GBR74190.1"/>
    <property type="molecule type" value="Genomic_DNA"/>
</dbReference>
<feature type="domain" description="Glycosyltransferase 2-like" evidence="10">
    <location>
        <begin position="5"/>
        <end position="159"/>
    </location>
</feature>
<comment type="caution">
    <text evidence="11">The sequence shown here is derived from an EMBL/GenBank/DDBJ whole genome shotgun (WGS) entry which is preliminary data.</text>
</comment>
<evidence type="ECO:0000256" key="6">
    <source>
        <dbReference type="ARBA" id="ARBA00037281"/>
    </source>
</evidence>
<keyword evidence="5" id="KW-0472">Membrane</keyword>
<dbReference type="GO" id="GO:0005886">
    <property type="term" value="C:plasma membrane"/>
    <property type="evidence" value="ECO:0007669"/>
    <property type="project" value="UniProtKB-SubCell"/>
</dbReference>
<gene>
    <name evidence="11" type="ORF">NO1_1411</name>
</gene>
<accession>A0A388TCP1</accession>
<dbReference type="InterPro" id="IPR029044">
    <property type="entry name" value="Nucleotide-diphossugar_trans"/>
</dbReference>
<proteinExistence type="inferred from homology"/>
<comment type="subcellular location">
    <subcellularLocation>
        <location evidence="1">Cell membrane</location>
    </subcellularLocation>
</comment>
<evidence type="ECO:0000256" key="4">
    <source>
        <dbReference type="ARBA" id="ARBA00022679"/>
    </source>
</evidence>
<dbReference type="SUPFAM" id="SSF53448">
    <property type="entry name" value="Nucleotide-diphospho-sugar transferases"/>
    <property type="match status" value="1"/>
</dbReference>
<evidence type="ECO:0000256" key="1">
    <source>
        <dbReference type="ARBA" id="ARBA00004236"/>
    </source>
</evidence>
<evidence type="ECO:0000313" key="11">
    <source>
        <dbReference type="EMBL" id="GBR74190.1"/>
    </source>
</evidence>
<dbReference type="PANTHER" id="PTHR43646:SF2">
    <property type="entry name" value="GLYCOSYLTRANSFERASE 2-LIKE DOMAIN-CONTAINING PROTEIN"/>
    <property type="match status" value="1"/>
</dbReference>
<evidence type="ECO:0000256" key="9">
    <source>
        <dbReference type="ARBA" id="ARBA00040345"/>
    </source>
</evidence>
<protein>
    <recommendedName>
        <fullName evidence="9">4,4'-diaponeurosporenoate glycosyltransferase</fullName>
    </recommendedName>
</protein>
<dbReference type="InterPro" id="IPR001173">
    <property type="entry name" value="Glyco_trans_2-like"/>
</dbReference>
<dbReference type="Gene3D" id="3.90.550.10">
    <property type="entry name" value="Spore Coat Polysaccharide Biosynthesis Protein SpsA, Chain A"/>
    <property type="match status" value="1"/>
</dbReference>
<evidence type="ECO:0000256" key="8">
    <source>
        <dbReference type="ARBA" id="ARBA00038120"/>
    </source>
</evidence>
<comment type="function">
    <text evidence="6">Catalyzes the glycosylation of 4,4'-diaponeurosporenoate, i.e. the esterification of glucose at the C1'' position with the carboxyl group of 4,4'-diaponeurosporenic acid, to form glycosyl-4,4'-diaponeurosporenoate. This is a step in the biosynthesis of staphyloxanthin, an orange pigment present in most staphylococci strains.</text>
</comment>
<comment type="pathway">
    <text evidence="7">Carotenoid biosynthesis; staphyloxanthin biosynthesis; staphyloxanthin from farnesyl diphosphate: step 4/5.</text>
</comment>